<dbReference type="STRING" id="631454.N177_2748"/>
<dbReference type="EMBL" id="AWXZ01000036">
    <property type="protein sequence ID" value="ESR23979.1"/>
    <property type="molecule type" value="Genomic_DNA"/>
</dbReference>
<evidence type="ECO:0000256" key="1">
    <source>
        <dbReference type="SAM" id="SignalP"/>
    </source>
</evidence>
<proteinExistence type="predicted"/>
<sequence length="67" mass="6881">MLALPALVAGCASVPPAPLVANPLAAGNSSFTRTYVPATGGYVSRRPVEPSDWRSMNERVAPGGTAR</sequence>
<dbReference type="Proteomes" id="UP000017819">
    <property type="component" value="Unassembled WGS sequence"/>
</dbReference>
<gene>
    <name evidence="2" type="ORF">N177_2748</name>
</gene>
<protein>
    <recommendedName>
        <fullName evidence="4">Lipoprotein</fullName>
    </recommendedName>
</protein>
<evidence type="ECO:0000313" key="2">
    <source>
        <dbReference type="EMBL" id="ESR23979.1"/>
    </source>
</evidence>
<keyword evidence="3" id="KW-1185">Reference proteome</keyword>
<dbReference type="AlphaFoldDB" id="V4RF37"/>
<accession>V4RF37</accession>
<name>V4RF37_9HYPH</name>
<evidence type="ECO:0000313" key="3">
    <source>
        <dbReference type="Proteomes" id="UP000017819"/>
    </source>
</evidence>
<reference evidence="2 3" key="1">
    <citation type="journal article" date="2014" name="Genome Announc.">
        <title>Draft Genome Sequence of Lutibaculum baratangense Strain AMV1T, Isolated from a Mud Volcano in Andamans, India.</title>
        <authorList>
            <person name="Singh A."/>
            <person name="Sreenivas A."/>
            <person name="Sathyanarayana Reddy G."/>
            <person name="Pinnaka A.K."/>
            <person name="Shivaji S."/>
        </authorList>
    </citation>
    <scope>NUCLEOTIDE SEQUENCE [LARGE SCALE GENOMIC DNA]</scope>
    <source>
        <strain evidence="2 3">AMV1</strain>
    </source>
</reference>
<comment type="caution">
    <text evidence="2">The sequence shown here is derived from an EMBL/GenBank/DDBJ whole genome shotgun (WGS) entry which is preliminary data.</text>
</comment>
<keyword evidence="1" id="KW-0732">Signal</keyword>
<organism evidence="2 3">
    <name type="scientific">Lutibaculum baratangense AMV1</name>
    <dbReference type="NCBI Taxonomy" id="631454"/>
    <lineage>
        <taxon>Bacteria</taxon>
        <taxon>Pseudomonadati</taxon>
        <taxon>Pseudomonadota</taxon>
        <taxon>Alphaproteobacteria</taxon>
        <taxon>Hyphomicrobiales</taxon>
        <taxon>Tepidamorphaceae</taxon>
        <taxon>Lutibaculum</taxon>
    </lineage>
</organism>
<feature type="signal peptide" evidence="1">
    <location>
        <begin position="1"/>
        <end position="21"/>
    </location>
</feature>
<feature type="chain" id="PRO_5004728493" description="Lipoprotein" evidence="1">
    <location>
        <begin position="22"/>
        <end position="67"/>
    </location>
</feature>
<evidence type="ECO:0008006" key="4">
    <source>
        <dbReference type="Google" id="ProtNLM"/>
    </source>
</evidence>